<name>A0A840IFS0_9ACTN</name>
<keyword evidence="8" id="KW-1185">Reference proteome</keyword>
<feature type="compositionally biased region" description="Basic and acidic residues" evidence="5">
    <location>
        <begin position="229"/>
        <end position="238"/>
    </location>
</feature>
<dbReference type="PROSITE" id="PS00624">
    <property type="entry name" value="GMC_OXRED_2"/>
    <property type="match status" value="1"/>
</dbReference>
<evidence type="ECO:0000259" key="6">
    <source>
        <dbReference type="PROSITE" id="PS51379"/>
    </source>
</evidence>
<evidence type="ECO:0000256" key="1">
    <source>
        <dbReference type="ARBA" id="ARBA00010790"/>
    </source>
</evidence>
<dbReference type="InterPro" id="IPR000172">
    <property type="entry name" value="GMC_OxRdtase_N"/>
</dbReference>
<feature type="region of interest" description="Disordered" evidence="5">
    <location>
        <begin position="526"/>
        <end position="550"/>
    </location>
</feature>
<comment type="caution">
    <text evidence="7">The sequence shown here is derived from an EMBL/GenBank/DDBJ whole genome shotgun (WGS) entry which is preliminary data.</text>
</comment>
<evidence type="ECO:0000256" key="5">
    <source>
        <dbReference type="SAM" id="MobiDB-lite"/>
    </source>
</evidence>
<feature type="domain" description="4Fe-4S ferredoxin-type" evidence="6">
    <location>
        <begin position="165"/>
        <end position="194"/>
    </location>
</feature>
<evidence type="ECO:0000313" key="7">
    <source>
        <dbReference type="EMBL" id="MBB4663081.1"/>
    </source>
</evidence>
<dbReference type="GO" id="GO:0050660">
    <property type="term" value="F:flavin adenine dinucleotide binding"/>
    <property type="evidence" value="ECO:0007669"/>
    <property type="project" value="InterPro"/>
</dbReference>
<gene>
    <name evidence="7" type="ORF">BDZ31_002670</name>
</gene>
<dbReference type="PANTHER" id="PTHR46056">
    <property type="entry name" value="LONG-CHAIN-ALCOHOL OXIDASE"/>
    <property type="match status" value="1"/>
</dbReference>
<dbReference type="Pfam" id="PF00732">
    <property type="entry name" value="GMC_oxred_N"/>
    <property type="match status" value="2"/>
</dbReference>
<feature type="compositionally biased region" description="Gly residues" evidence="5">
    <location>
        <begin position="240"/>
        <end position="260"/>
    </location>
</feature>
<evidence type="ECO:0000313" key="8">
    <source>
        <dbReference type="Proteomes" id="UP000585272"/>
    </source>
</evidence>
<dbReference type="Gene3D" id="3.50.50.60">
    <property type="entry name" value="FAD/NAD(P)-binding domain"/>
    <property type="match status" value="2"/>
</dbReference>
<dbReference type="InterPro" id="IPR017896">
    <property type="entry name" value="4Fe4S_Fe-S-bd"/>
</dbReference>
<comment type="similarity">
    <text evidence="1">Belongs to the GMC oxidoreductase family.</text>
</comment>
<dbReference type="AlphaFoldDB" id="A0A840IFS0"/>
<dbReference type="Gene3D" id="3.30.410.10">
    <property type="entry name" value="Cholesterol Oxidase, domain 2"/>
    <property type="match status" value="1"/>
</dbReference>
<accession>A0A840IFS0</accession>
<keyword evidence="3" id="KW-0274">FAD</keyword>
<dbReference type="RefSeq" id="WP_183342800.1">
    <property type="nucleotide sequence ID" value="NZ_JACHNU010000003.1"/>
</dbReference>
<evidence type="ECO:0000256" key="2">
    <source>
        <dbReference type="ARBA" id="ARBA00022630"/>
    </source>
</evidence>
<dbReference type="PROSITE" id="PS51379">
    <property type="entry name" value="4FE4S_FER_2"/>
    <property type="match status" value="1"/>
</dbReference>
<dbReference type="GO" id="GO:0016614">
    <property type="term" value="F:oxidoreductase activity, acting on CH-OH group of donors"/>
    <property type="evidence" value="ECO:0007669"/>
    <property type="project" value="InterPro"/>
</dbReference>
<dbReference type="Pfam" id="PF05199">
    <property type="entry name" value="GMC_oxred_C"/>
    <property type="match status" value="1"/>
</dbReference>
<dbReference type="Proteomes" id="UP000585272">
    <property type="component" value="Unassembled WGS sequence"/>
</dbReference>
<evidence type="ECO:0000256" key="3">
    <source>
        <dbReference type="ARBA" id="ARBA00022827"/>
    </source>
</evidence>
<dbReference type="SUPFAM" id="SSF51905">
    <property type="entry name" value="FAD/NAD(P)-binding domain"/>
    <property type="match status" value="1"/>
</dbReference>
<reference evidence="7 8" key="1">
    <citation type="submission" date="2020-08" db="EMBL/GenBank/DDBJ databases">
        <title>Genomic Encyclopedia of Archaeal and Bacterial Type Strains, Phase II (KMG-II): from individual species to whole genera.</title>
        <authorList>
            <person name="Goeker M."/>
        </authorList>
    </citation>
    <scope>NUCLEOTIDE SEQUENCE [LARGE SCALE GENOMIC DNA]</scope>
    <source>
        <strain evidence="7 8">DSM 23288</strain>
    </source>
</reference>
<dbReference type="InterPro" id="IPR007867">
    <property type="entry name" value="GMC_OxRtase_C"/>
</dbReference>
<dbReference type="EMBL" id="JACHNU010000003">
    <property type="protein sequence ID" value="MBB4663081.1"/>
    <property type="molecule type" value="Genomic_DNA"/>
</dbReference>
<keyword evidence="2" id="KW-0285">Flavoprotein</keyword>
<dbReference type="PANTHER" id="PTHR46056:SF12">
    <property type="entry name" value="LONG-CHAIN-ALCOHOL OXIDASE"/>
    <property type="match status" value="1"/>
</dbReference>
<sequence length="550" mass="57325">MSRVRRRARERHLVADVCVVGAGAGGAVVAAELAEGGARVVLLEQGPRHDPDRFTAHPPEMLARLYRDGGQTVTLGNPPILLPLGRGIGGTTLVNSGTCFRTPPRVLDRWAREFGLERLADLRRLDPAFARVEAALSIAEVTPELAGRNAAVARRGAEALGWSHGYLRRNARGCVGSGVCAFGCPTGAKQDVGSTYVPRALAAGAQVVTGADVRRIVVRAGRARGVEARVRDDDERARGGSHGGGSHGGGSHGGSRGGGAREAAADARRSRGASGWTRLVVEAPRVVVAAGTIHTPLLLARSGLGGGSGQLGRNLSIHPATAAFALMDEVVDMARGVPQSLYVDQFADEGIVFEGVAGPPAYAAASLPLSGARHAEAMARYRNLAQFGLMVSDRSRGRVRAVGGRPLIRYDLCDDDLRRFRRGLALLRELFEAAGAREVYLPLPQGVEPQRARARDLKLLAFHPLGTARADADPANGVVDGGLALHGVEGVHVADGSVVPSALGVNPQLTIMALATRLAFGLLGREVPGPADPPGQPARPGAGEEAACRS</sequence>
<protein>
    <submittedName>
        <fullName evidence="7">Choline dehydrogenase-like flavoprotein</fullName>
    </submittedName>
</protein>
<organism evidence="7 8">
    <name type="scientific">Conexibacter arvalis</name>
    <dbReference type="NCBI Taxonomy" id="912552"/>
    <lineage>
        <taxon>Bacteria</taxon>
        <taxon>Bacillati</taxon>
        <taxon>Actinomycetota</taxon>
        <taxon>Thermoleophilia</taxon>
        <taxon>Solirubrobacterales</taxon>
        <taxon>Conexibacteraceae</taxon>
        <taxon>Conexibacter</taxon>
    </lineage>
</organism>
<dbReference type="InterPro" id="IPR036188">
    <property type="entry name" value="FAD/NAD-bd_sf"/>
</dbReference>
<proteinExistence type="inferred from homology"/>
<keyword evidence="4" id="KW-0560">Oxidoreductase</keyword>
<evidence type="ECO:0000256" key="4">
    <source>
        <dbReference type="ARBA" id="ARBA00023002"/>
    </source>
</evidence>
<dbReference type="Pfam" id="PF13450">
    <property type="entry name" value="NAD_binding_8"/>
    <property type="match status" value="1"/>
</dbReference>
<feature type="region of interest" description="Disordered" evidence="5">
    <location>
        <begin position="229"/>
        <end position="268"/>
    </location>
</feature>